<feature type="transmembrane region" description="Helical" evidence="1">
    <location>
        <begin position="267"/>
        <end position="287"/>
    </location>
</feature>
<dbReference type="EMBL" id="JAMSHJ010000005">
    <property type="protein sequence ID" value="KAI5406067.1"/>
    <property type="molecule type" value="Genomic_DNA"/>
</dbReference>
<feature type="non-terminal residue" evidence="2">
    <location>
        <position position="299"/>
    </location>
</feature>
<comment type="caution">
    <text evidence="2">The sequence shown here is derived from an EMBL/GenBank/DDBJ whole genome shotgun (WGS) entry which is preliminary data.</text>
</comment>
<gene>
    <name evidence="2" type="ORF">KIW84_052714</name>
</gene>
<dbReference type="PANTHER" id="PTHR34064:SF5">
    <property type="entry name" value="PROTEIN, PUTATIVE-RELATED"/>
    <property type="match status" value="1"/>
</dbReference>
<proteinExistence type="predicted"/>
<dbReference type="PANTHER" id="PTHR34064">
    <property type="entry name" value="OS04G0672300 PROTEIN"/>
    <property type="match status" value="1"/>
</dbReference>
<evidence type="ECO:0000313" key="3">
    <source>
        <dbReference type="Proteomes" id="UP001058974"/>
    </source>
</evidence>
<name>A0A9D4WQU9_PEA</name>
<keyword evidence="1" id="KW-1133">Transmembrane helix</keyword>
<evidence type="ECO:0000256" key="1">
    <source>
        <dbReference type="SAM" id="Phobius"/>
    </source>
</evidence>
<keyword evidence="3" id="KW-1185">Reference proteome</keyword>
<keyword evidence="1" id="KW-0812">Transmembrane</keyword>
<accession>A0A9D4WQU9</accession>
<keyword evidence="1" id="KW-0472">Membrane</keyword>
<dbReference type="AlphaFoldDB" id="A0A9D4WQU9"/>
<sequence length="299" mass="33232">KTKLNYKNKENFHLFTLLRCPNCSNPVAAISVAFRHSLRRILTPSSMTMAVESSSSCQKQHQIQEFLEGNGNVPVGCSCLKLNKPNVHDLNSQLPLDMPPILVEETSFPDRLHASQVPDVYSISVVPEEAEKENSASPPAFLSVVEVPSQAKSGRCLDSHTNCQNNIDFQMKSKDIYTQCIIDIPSVNGNSVSPESYEEGVESFKTGNSPTSVLCRESSLKVGAKLMQSLPSFNNARDKPVTEKLHDLPSNKWRRYKRSTSFDSRKVALLFSILSSLGTLVLIYLTLRVRQKADGFVLI</sequence>
<organism evidence="2 3">
    <name type="scientific">Pisum sativum</name>
    <name type="common">Garden pea</name>
    <name type="synonym">Lathyrus oleraceus</name>
    <dbReference type="NCBI Taxonomy" id="3888"/>
    <lineage>
        <taxon>Eukaryota</taxon>
        <taxon>Viridiplantae</taxon>
        <taxon>Streptophyta</taxon>
        <taxon>Embryophyta</taxon>
        <taxon>Tracheophyta</taxon>
        <taxon>Spermatophyta</taxon>
        <taxon>Magnoliopsida</taxon>
        <taxon>eudicotyledons</taxon>
        <taxon>Gunneridae</taxon>
        <taxon>Pentapetalae</taxon>
        <taxon>rosids</taxon>
        <taxon>fabids</taxon>
        <taxon>Fabales</taxon>
        <taxon>Fabaceae</taxon>
        <taxon>Papilionoideae</taxon>
        <taxon>50 kb inversion clade</taxon>
        <taxon>NPAAA clade</taxon>
        <taxon>Hologalegina</taxon>
        <taxon>IRL clade</taxon>
        <taxon>Fabeae</taxon>
        <taxon>Lathyrus</taxon>
    </lineage>
</organism>
<dbReference type="Proteomes" id="UP001058974">
    <property type="component" value="Chromosome 5"/>
</dbReference>
<dbReference type="Gramene" id="Psat05G0271400-T1">
    <property type="protein sequence ID" value="KAI5406067.1"/>
    <property type="gene ID" value="KIW84_052714"/>
</dbReference>
<reference evidence="2 3" key="1">
    <citation type="journal article" date="2022" name="Nat. Genet.">
        <title>Improved pea reference genome and pan-genome highlight genomic features and evolutionary characteristics.</title>
        <authorList>
            <person name="Yang T."/>
            <person name="Liu R."/>
            <person name="Luo Y."/>
            <person name="Hu S."/>
            <person name="Wang D."/>
            <person name="Wang C."/>
            <person name="Pandey M.K."/>
            <person name="Ge S."/>
            <person name="Xu Q."/>
            <person name="Li N."/>
            <person name="Li G."/>
            <person name="Huang Y."/>
            <person name="Saxena R.K."/>
            <person name="Ji Y."/>
            <person name="Li M."/>
            <person name="Yan X."/>
            <person name="He Y."/>
            <person name="Liu Y."/>
            <person name="Wang X."/>
            <person name="Xiang C."/>
            <person name="Varshney R.K."/>
            <person name="Ding H."/>
            <person name="Gao S."/>
            <person name="Zong X."/>
        </authorList>
    </citation>
    <scope>NUCLEOTIDE SEQUENCE [LARGE SCALE GENOMIC DNA]</scope>
    <source>
        <strain evidence="2 3">cv. Zhongwan 6</strain>
    </source>
</reference>
<evidence type="ECO:0000313" key="2">
    <source>
        <dbReference type="EMBL" id="KAI5406067.1"/>
    </source>
</evidence>
<protein>
    <submittedName>
        <fullName evidence="2">Uncharacterized protein</fullName>
    </submittedName>
</protein>